<dbReference type="Proteomes" id="UP000031516">
    <property type="component" value="Unassembled WGS sequence"/>
</dbReference>
<keyword evidence="5 8" id="KW-0472">Membrane</keyword>
<evidence type="ECO:0000256" key="4">
    <source>
        <dbReference type="ARBA" id="ARBA00022989"/>
    </source>
</evidence>
<comment type="similarity">
    <text evidence="6">Belongs to the major facilitator superfamily. CAR1 family.</text>
</comment>
<keyword evidence="11" id="KW-1185">Reference proteome</keyword>
<gene>
    <name evidence="10" type="ORF">KLDO_g3726</name>
</gene>
<feature type="transmembrane region" description="Helical" evidence="8">
    <location>
        <begin position="168"/>
        <end position="190"/>
    </location>
</feature>
<feature type="domain" description="Major facilitator superfamily (MFS) profile" evidence="9">
    <location>
        <begin position="102"/>
        <end position="567"/>
    </location>
</feature>
<accession>A0A0A8L976</accession>
<evidence type="ECO:0000313" key="11">
    <source>
        <dbReference type="Proteomes" id="UP000031516"/>
    </source>
</evidence>
<feature type="transmembrane region" description="Helical" evidence="8">
    <location>
        <begin position="226"/>
        <end position="250"/>
    </location>
</feature>
<evidence type="ECO:0000256" key="3">
    <source>
        <dbReference type="ARBA" id="ARBA00022692"/>
    </source>
</evidence>
<dbReference type="AlphaFoldDB" id="A0A0A8L976"/>
<evidence type="ECO:0000313" key="10">
    <source>
        <dbReference type="EMBL" id="CDO95489.1"/>
    </source>
</evidence>
<protein>
    <submittedName>
        <fullName evidence="10">WGS project CCBQ000000000 data, contig 00015</fullName>
    </submittedName>
</protein>
<proteinExistence type="inferred from homology"/>
<dbReference type="PANTHER" id="PTHR23502:SF51">
    <property type="entry name" value="QUINIDINE RESISTANCE PROTEIN 1-RELATED"/>
    <property type="match status" value="1"/>
</dbReference>
<feature type="transmembrane region" description="Helical" evidence="8">
    <location>
        <begin position="373"/>
        <end position="398"/>
    </location>
</feature>
<name>A0A0A8L976_9SACH</name>
<dbReference type="Gene3D" id="1.20.1250.20">
    <property type="entry name" value="MFS general substrate transporter like domains"/>
    <property type="match status" value="1"/>
</dbReference>
<keyword evidence="2" id="KW-0813">Transport</keyword>
<dbReference type="Pfam" id="PF07690">
    <property type="entry name" value="MFS_1"/>
    <property type="match status" value="1"/>
</dbReference>
<feature type="transmembrane region" description="Helical" evidence="8">
    <location>
        <begin position="545"/>
        <end position="567"/>
    </location>
</feature>
<keyword evidence="4 8" id="KW-1133">Transmembrane helix</keyword>
<reference evidence="10 11" key="1">
    <citation type="submission" date="2014-03" db="EMBL/GenBank/DDBJ databases">
        <title>The genome of Kluyveromyces dobzhanskii.</title>
        <authorList>
            <person name="Nystedt B."/>
            <person name="Astrom S."/>
        </authorList>
    </citation>
    <scope>NUCLEOTIDE SEQUENCE [LARGE SCALE GENOMIC DNA]</scope>
    <source>
        <strain evidence="10 11">CBS 2104</strain>
    </source>
</reference>
<evidence type="ECO:0000256" key="2">
    <source>
        <dbReference type="ARBA" id="ARBA00022448"/>
    </source>
</evidence>
<sequence length="619" mass="68464">MLERDYKDENDQEMLGDDSGSHVSMSSCNNVDYDDYDDAGLEQHAVEPQNLYTEHVEKGNADKKLDVSESNTHLSLMNSAKSDTYFNGVPYTRFSKNDKLLLVAICALSGFYSTIAQTIYFPALSIIEEEFNVSEGLVNVTVVVYSLCQGIFPVIMGGLADRLGRRPVALFCIMVYFCACIGIACCRTFGEMIFLRCLQGGGISPIIAINNGLMGDITVKSERGGYVGLTSGFQVLGSALGGLLGALFTARWGWRSIFWFLATGSGVTLFFVVIALPETKRSVVGNGSIKPALLVNRSLLLSLPYYRKKLHLDNPDYETKTVNATYDPTVPFKILIRPELISLLVVQGLQFTTWICHMTTLSQRLKSDYGLSMVTIGVCYLPAGICTLISVVSAGRILNWNYRRRFAQHKLLINSERERLLAENNNDRQLVQSIMENDIKYKFDLFKTRLDYAFIPILVSNAGFVAYGWCIETKQNLAAVLIMSGLASLMCNCMISISNTVVVDLFPERASTAAGCVNFVRCTFTAIVVAALAKMNSSMTVGGTFTFLAAFACVCATLLVIPLKYGLRLQLARERRQAQKASDTKTFDENNIDPDDSEEERELSDLRREATLHSNASAI</sequence>
<feature type="transmembrane region" description="Helical" evidence="8">
    <location>
        <begin position="450"/>
        <end position="469"/>
    </location>
</feature>
<comment type="subcellular location">
    <subcellularLocation>
        <location evidence="1">Membrane</location>
        <topology evidence="1">Multi-pass membrane protein</topology>
    </subcellularLocation>
</comment>
<dbReference type="InterPro" id="IPR011701">
    <property type="entry name" value="MFS"/>
</dbReference>
<dbReference type="GO" id="GO:0005886">
    <property type="term" value="C:plasma membrane"/>
    <property type="evidence" value="ECO:0007669"/>
    <property type="project" value="TreeGrafter"/>
</dbReference>
<dbReference type="InterPro" id="IPR036259">
    <property type="entry name" value="MFS_trans_sf"/>
</dbReference>
<comment type="caution">
    <text evidence="10">The sequence shown here is derived from an EMBL/GenBank/DDBJ whole genome shotgun (WGS) entry which is preliminary data.</text>
</comment>
<evidence type="ECO:0000259" key="9">
    <source>
        <dbReference type="PROSITE" id="PS50850"/>
    </source>
</evidence>
<feature type="transmembrane region" description="Helical" evidence="8">
    <location>
        <begin position="481"/>
        <end position="506"/>
    </location>
</feature>
<dbReference type="InterPro" id="IPR020846">
    <property type="entry name" value="MFS_dom"/>
</dbReference>
<evidence type="ECO:0000256" key="8">
    <source>
        <dbReference type="SAM" id="Phobius"/>
    </source>
</evidence>
<dbReference type="OrthoDB" id="440553at2759"/>
<keyword evidence="3 8" id="KW-0812">Transmembrane</keyword>
<feature type="transmembrane region" description="Helical" evidence="8">
    <location>
        <begin position="256"/>
        <end position="276"/>
    </location>
</feature>
<feature type="region of interest" description="Disordered" evidence="7">
    <location>
        <begin position="580"/>
        <end position="619"/>
    </location>
</feature>
<dbReference type="EMBL" id="CCBQ010000045">
    <property type="protein sequence ID" value="CDO95489.1"/>
    <property type="molecule type" value="Genomic_DNA"/>
</dbReference>
<evidence type="ECO:0000256" key="7">
    <source>
        <dbReference type="SAM" id="MobiDB-lite"/>
    </source>
</evidence>
<feature type="transmembrane region" description="Helical" evidence="8">
    <location>
        <begin position="513"/>
        <end position="533"/>
    </location>
</feature>
<organism evidence="10 11">
    <name type="scientific">Kluyveromyces dobzhanskii CBS 2104</name>
    <dbReference type="NCBI Taxonomy" id="1427455"/>
    <lineage>
        <taxon>Eukaryota</taxon>
        <taxon>Fungi</taxon>
        <taxon>Dikarya</taxon>
        <taxon>Ascomycota</taxon>
        <taxon>Saccharomycotina</taxon>
        <taxon>Saccharomycetes</taxon>
        <taxon>Saccharomycetales</taxon>
        <taxon>Saccharomycetaceae</taxon>
        <taxon>Kluyveromyces</taxon>
    </lineage>
</organism>
<feature type="transmembrane region" description="Helical" evidence="8">
    <location>
        <begin position="100"/>
        <end position="124"/>
    </location>
</feature>
<evidence type="ECO:0000256" key="6">
    <source>
        <dbReference type="ARBA" id="ARBA00038347"/>
    </source>
</evidence>
<feature type="transmembrane region" description="Helical" evidence="8">
    <location>
        <begin position="136"/>
        <end position="156"/>
    </location>
</feature>
<feature type="region of interest" description="Disordered" evidence="7">
    <location>
        <begin position="1"/>
        <end position="23"/>
    </location>
</feature>
<dbReference type="GO" id="GO:0022857">
    <property type="term" value="F:transmembrane transporter activity"/>
    <property type="evidence" value="ECO:0007669"/>
    <property type="project" value="InterPro"/>
</dbReference>
<dbReference type="PANTHER" id="PTHR23502">
    <property type="entry name" value="MAJOR FACILITATOR SUPERFAMILY"/>
    <property type="match status" value="1"/>
</dbReference>
<evidence type="ECO:0000256" key="5">
    <source>
        <dbReference type="ARBA" id="ARBA00023136"/>
    </source>
</evidence>
<dbReference type="SUPFAM" id="SSF103473">
    <property type="entry name" value="MFS general substrate transporter"/>
    <property type="match status" value="1"/>
</dbReference>
<evidence type="ECO:0000256" key="1">
    <source>
        <dbReference type="ARBA" id="ARBA00004141"/>
    </source>
</evidence>
<feature type="compositionally biased region" description="Acidic residues" evidence="7">
    <location>
        <begin position="590"/>
        <end position="602"/>
    </location>
</feature>
<dbReference type="PROSITE" id="PS50850">
    <property type="entry name" value="MFS"/>
    <property type="match status" value="1"/>
</dbReference>